<dbReference type="Proteomes" id="UP001160148">
    <property type="component" value="Unassembled WGS sequence"/>
</dbReference>
<dbReference type="SMART" id="SM00595">
    <property type="entry name" value="MADF"/>
    <property type="match status" value="1"/>
</dbReference>
<reference evidence="2 3" key="1">
    <citation type="submission" date="2023-01" db="EMBL/GenBank/DDBJ databases">
        <authorList>
            <person name="Whitehead M."/>
        </authorList>
    </citation>
    <scope>NUCLEOTIDE SEQUENCE [LARGE SCALE GENOMIC DNA]</scope>
</reference>
<proteinExistence type="predicted"/>
<keyword evidence="3" id="KW-1185">Reference proteome</keyword>
<feature type="domain" description="MADF" evidence="1">
    <location>
        <begin position="13"/>
        <end position="111"/>
    </location>
</feature>
<evidence type="ECO:0000313" key="2">
    <source>
        <dbReference type="EMBL" id="CAI6375616.1"/>
    </source>
</evidence>
<protein>
    <recommendedName>
        <fullName evidence="1">MADF domain-containing protein</fullName>
    </recommendedName>
</protein>
<dbReference type="PANTHER" id="PTHR21505:SF8">
    <property type="entry name" value="DPT-YFP REPRESSOR BY OVEREXPRESSION, ISOFORM D-RELATED"/>
    <property type="match status" value="1"/>
</dbReference>
<dbReference type="PANTHER" id="PTHR21505">
    <property type="entry name" value="MADF DOMAIN-CONTAINING PROTEIN-RELATED"/>
    <property type="match status" value="1"/>
</dbReference>
<dbReference type="PROSITE" id="PS51029">
    <property type="entry name" value="MADF"/>
    <property type="match status" value="1"/>
</dbReference>
<name>A0AAV0Y5D2_9HEMI</name>
<comment type="caution">
    <text evidence="2">The sequence shown here is derived from an EMBL/GenBank/DDBJ whole genome shotgun (WGS) entry which is preliminary data.</text>
</comment>
<organism evidence="2 3">
    <name type="scientific">Macrosiphum euphorbiae</name>
    <name type="common">potato aphid</name>
    <dbReference type="NCBI Taxonomy" id="13131"/>
    <lineage>
        <taxon>Eukaryota</taxon>
        <taxon>Metazoa</taxon>
        <taxon>Ecdysozoa</taxon>
        <taxon>Arthropoda</taxon>
        <taxon>Hexapoda</taxon>
        <taxon>Insecta</taxon>
        <taxon>Pterygota</taxon>
        <taxon>Neoptera</taxon>
        <taxon>Paraneoptera</taxon>
        <taxon>Hemiptera</taxon>
        <taxon>Sternorrhyncha</taxon>
        <taxon>Aphidomorpha</taxon>
        <taxon>Aphidoidea</taxon>
        <taxon>Aphididae</taxon>
        <taxon>Macrosiphini</taxon>
        <taxon>Macrosiphum</taxon>
    </lineage>
</organism>
<gene>
    <name evidence="2" type="ORF">MEUPH1_LOCUS29086</name>
</gene>
<dbReference type="EMBL" id="CARXXK010001350">
    <property type="protein sequence ID" value="CAI6375616.1"/>
    <property type="molecule type" value="Genomic_DNA"/>
</dbReference>
<dbReference type="AlphaFoldDB" id="A0AAV0Y5D2"/>
<evidence type="ECO:0000259" key="1">
    <source>
        <dbReference type="PROSITE" id="PS51029"/>
    </source>
</evidence>
<evidence type="ECO:0000313" key="3">
    <source>
        <dbReference type="Proteomes" id="UP001160148"/>
    </source>
</evidence>
<sequence>MAKRNEDREFIIELLQLYRQHTALWKVKSTEYSDRNLKNEAYNVLIEKYKEVDPNADKEIVKKKINSLRTNYRKELKKVKASYKSGSGTDDIYVPPLWYYNEFNFSTRPRSTRGWIIYNYFTKRG</sequence>
<dbReference type="InterPro" id="IPR006578">
    <property type="entry name" value="MADF-dom"/>
</dbReference>
<dbReference type="Pfam" id="PF10545">
    <property type="entry name" value="MADF_DNA_bdg"/>
    <property type="match status" value="1"/>
</dbReference>
<accession>A0AAV0Y5D2</accession>